<dbReference type="GO" id="GO:0016747">
    <property type="term" value="F:acyltransferase activity, transferring groups other than amino-acyl groups"/>
    <property type="evidence" value="ECO:0007669"/>
    <property type="project" value="InterPro"/>
</dbReference>
<protein>
    <submittedName>
        <fullName evidence="2">GNAT family N-acetyltransferase</fullName>
    </submittedName>
</protein>
<sequence>MGVGRIDTPQARQIVQTVAAQLIIGYAPPHMVAADDRRRAAQLRRIFGDDTHPEPSIIIGASDDRGMMLGGAVVEPFVSDELISKEPDAARQFATTHRILAALFVLPEARGSGIGRELLSEAAYWALPHGGRYLDGFVDDRNNSADFYRRSGATVVGHNTGLPARRPTNSELSHYPGIDGTWFYVDAWRMHQGKINCARCRDVFEFVDEDGGYLLCPNCGTPEAK</sequence>
<dbReference type="SUPFAM" id="SSF55729">
    <property type="entry name" value="Acyl-CoA N-acyltransferases (Nat)"/>
    <property type="match status" value="1"/>
</dbReference>
<dbReference type="CDD" id="cd04301">
    <property type="entry name" value="NAT_SF"/>
    <property type="match status" value="1"/>
</dbReference>
<proteinExistence type="predicted"/>
<keyword evidence="3" id="KW-1185">Reference proteome</keyword>
<comment type="caution">
    <text evidence="2">The sequence shown here is derived from an EMBL/GenBank/DDBJ whole genome shotgun (WGS) entry which is preliminary data.</text>
</comment>
<dbReference type="InterPro" id="IPR016181">
    <property type="entry name" value="Acyl_CoA_acyltransferase"/>
</dbReference>
<gene>
    <name evidence="2" type="ORF">H0H28_08220</name>
</gene>
<keyword evidence="2" id="KW-0808">Transferase</keyword>
<evidence type="ECO:0000259" key="1">
    <source>
        <dbReference type="PROSITE" id="PS51186"/>
    </source>
</evidence>
<evidence type="ECO:0000313" key="3">
    <source>
        <dbReference type="Proteomes" id="UP000580709"/>
    </source>
</evidence>
<dbReference type="Gene3D" id="3.40.630.30">
    <property type="match status" value="1"/>
</dbReference>
<dbReference type="PROSITE" id="PS51186">
    <property type="entry name" value="GNAT"/>
    <property type="match status" value="1"/>
</dbReference>
<dbReference type="EMBL" id="JACEOR010000336">
    <property type="protein sequence ID" value="MBA4505301.1"/>
    <property type="molecule type" value="Genomic_DNA"/>
</dbReference>
<evidence type="ECO:0000313" key="2">
    <source>
        <dbReference type="EMBL" id="MBA4505301.1"/>
    </source>
</evidence>
<reference evidence="2 3" key="1">
    <citation type="submission" date="2020-07" db="EMBL/GenBank/DDBJ databases">
        <authorList>
            <person name="Khare M."/>
        </authorList>
    </citation>
    <scope>NUCLEOTIDE SEQUENCE [LARGE SCALE GENOMIC DNA]</scope>
    <source>
        <strain evidence="2 3">P8776</strain>
    </source>
</reference>
<name>A0A838X2I3_9CORY</name>
<dbReference type="AlphaFoldDB" id="A0A838X2I3"/>
<feature type="domain" description="N-acetyltransferase" evidence="1">
    <location>
        <begin position="29"/>
        <end position="179"/>
    </location>
</feature>
<organism evidence="2 3">
    <name type="scientific">Corynebacterium sanguinis</name>
    <dbReference type="NCBI Taxonomy" id="2594913"/>
    <lineage>
        <taxon>Bacteria</taxon>
        <taxon>Bacillati</taxon>
        <taxon>Actinomycetota</taxon>
        <taxon>Actinomycetes</taxon>
        <taxon>Mycobacteriales</taxon>
        <taxon>Corynebacteriaceae</taxon>
        <taxon>Corynebacterium</taxon>
    </lineage>
</organism>
<dbReference type="Proteomes" id="UP000580709">
    <property type="component" value="Unassembled WGS sequence"/>
</dbReference>
<dbReference type="RefSeq" id="WP_070434718.1">
    <property type="nucleotide sequence ID" value="NZ_JACEOR010000336.1"/>
</dbReference>
<dbReference type="Pfam" id="PF00583">
    <property type="entry name" value="Acetyltransf_1"/>
    <property type="match status" value="1"/>
</dbReference>
<dbReference type="InterPro" id="IPR000182">
    <property type="entry name" value="GNAT_dom"/>
</dbReference>
<accession>A0A838X2I3</accession>